<dbReference type="GO" id="GO:0051213">
    <property type="term" value="F:dioxygenase activity"/>
    <property type="evidence" value="ECO:0007669"/>
    <property type="project" value="UniProtKB-KW"/>
</dbReference>
<evidence type="ECO:0000313" key="8">
    <source>
        <dbReference type="EMBL" id="QYZ71439.1"/>
    </source>
</evidence>
<dbReference type="GO" id="GO:0051537">
    <property type="term" value="F:2 iron, 2 sulfur cluster binding"/>
    <property type="evidence" value="ECO:0007669"/>
    <property type="project" value="UniProtKB-KW"/>
</dbReference>
<feature type="domain" description="Rieske" evidence="7">
    <location>
        <begin position="43"/>
        <end position="151"/>
    </location>
</feature>
<evidence type="ECO:0000256" key="4">
    <source>
        <dbReference type="ARBA" id="ARBA00023002"/>
    </source>
</evidence>
<keyword evidence="8" id="KW-0223">Dioxygenase</keyword>
<dbReference type="CDD" id="cd03469">
    <property type="entry name" value="Rieske_RO_Alpha_N"/>
    <property type="match status" value="1"/>
</dbReference>
<dbReference type="Pfam" id="PF00848">
    <property type="entry name" value="Ring_hydroxyl_A"/>
    <property type="match status" value="1"/>
</dbReference>
<comment type="cofactor">
    <cofactor evidence="1">
        <name>Fe cation</name>
        <dbReference type="ChEBI" id="CHEBI:24875"/>
    </cofactor>
</comment>
<evidence type="ECO:0000256" key="3">
    <source>
        <dbReference type="ARBA" id="ARBA00022723"/>
    </source>
</evidence>
<accession>A0A8G0ZZT3</accession>
<dbReference type="InterPro" id="IPR015879">
    <property type="entry name" value="Ring_hydroxy_dOase_asu_C_dom"/>
</dbReference>
<dbReference type="Pfam" id="PF00355">
    <property type="entry name" value="Rieske"/>
    <property type="match status" value="1"/>
</dbReference>
<dbReference type="PANTHER" id="PTHR43756:SF5">
    <property type="entry name" value="CHOLINE MONOOXYGENASE, CHLOROPLASTIC"/>
    <property type="match status" value="1"/>
</dbReference>
<dbReference type="AlphaFoldDB" id="A0A8G0ZZT3"/>
<keyword evidence="5" id="KW-0408">Iron</keyword>
<evidence type="ECO:0000256" key="2">
    <source>
        <dbReference type="ARBA" id="ARBA00022714"/>
    </source>
</evidence>
<keyword evidence="4" id="KW-0560">Oxidoreductase</keyword>
<dbReference type="InterPro" id="IPR017941">
    <property type="entry name" value="Rieske_2Fe-2S"/>
</dbReference>
<dbReference type="Gene3D" id="3.90.380.10">
    <property type="entry name" value="Naphthalene 1,2-dioxygenase Alpha Subunit, Chain A, domain 1"/>
    <property type="match status" value="1"/>
</dbReference>
<evidence type="ECO:0000256" key="1">
    <source>
        <dbReference type="ARBA" id="ARBA00001962"/>
    </source>
</evidence>
<evidence type="ECO:0000259" key="7">
    <source>
        <dbReference type="PROSITE" id="PS51296"/>
    </source>
</evidence>
<dbReference type="PROSITE" id="PS51296">
    <property type="entry name" value="RIESKE"/>
    <property type="match status" value="1"/>
</dbReference>
<name>A0A8G0ZZT3_9RHOB</name>
<dbReference type="InterPro" id="IPR001663">
    <property type="entry name" value="Rng_hydr_dOase-A"/>
</dbReference>
<dbReference type="PRINTS" id="PR00090">
    <property type="entry name" value="RNGDIOXGNASE"/>
</dbReference>
<organism evidence="8 9">
    <name type="scientific">Neotabrizicola shimadae</name>
    <dbReference type="NCBI Taxonomy" id="2807096"/>
    <lineage>
        <taxon>Bacteria</taxon>
        <taxon>Pseudomonadati</taxon>
        <taxon>Pseudomonadota</taxon>
        <taxon>Alphaproteobacteria</taxon>
        <taxon>Rhodobacterales</taxon>
        <taxon>Paracoccaceae</taxon>
        <taxon>Neotabrizicola</taxon>
    </lineage>
</organism>
<dbReference type="Proteomes" id="UP000826300">
    <property type="component" value="Chromosome"/>
</dbReference>
<keyword evidence="3" id="KW-0479">Metal-binding</keyword>
<keyword evidence="2" id="KW-0001">2Fe-2S</keyword>
<dbReference type="RefSeq" id="WP_220663980.1">
    <property type="nucleotide sequence ID" value="NZ_CP069370.1"/>
</dbReference>
<dbReference type="EMBL" id="CP069370">
    <property type="protein sequence ID" value="QYZ71439.1"/>
    <property type="molecule type" value="Genomic_DNA"/>
</dbReference>
<keyword evidence="6" id="KW-0411">Iron-sulfur</keyword>
<dbReference type="SUPFAM" id="SSF50022">
    <property type="entry name" value="ISP domain"/>
    <property type="match status" value="1"/>
</dbReference>
<evidence type="ECO:0000256" key="6">
    <source>
        <dbReference type="ARBA" id="ARBA00023014"/>
    </source>
</evidence>
<protein>
    <submittedName>
        <fullName evidence="8">Aromatic ring-hydroxylating dioxygenase subunit alpha</fullName>
    </submittedName>
</protein>
<proteinExistence type="predicted"/>
<dbReference type="SUPFAM" id="SSF55961">
    <property type="entry name" value="Bet v1-like"/>
    <property type="match status" value="1"/>
</dbReference>
<keyword evidence="9" id="KW-1185">Reference proteome</keyword>
<evidence type="ECO:0000256" key="5">
    <source>
        <dbReference type="ARBA" id="ARBA00023004"/>
    </source>
</evidence>
<sequence>MTEHRHPQSPIMDHCPATLPAHAYFDADWYRRELRTIWARNWVWAGRLNDLKPGTMQRRQVGEASVILCRTAEGDVSAFHNVCRHRGAELCAKAEQPMGKLVTCKYHSWAYAARDGRLVAVGHANPTQDFDRSKHGLAPVSVKVWNGFMFLNLDPQAGDLEPDTGLSALDNWPMDSLVTGHRSVNEVRGNWKILWENYNECLHCASIHLELSDLVPIYKKGIMSQNEEPDWTPEDDLRPTLRPGAATWTLSGAPCGPEFPGLTRSQREAGFLFVTLYPTVFIVAHVDYVRAIAFEPLGPELTRVTAEWYFPQETLDQPRFDAAEVAAFAKIVLAQDAEVVELNQRGLHSPAYSAGRLMPEEYAIRDFDRWVLREMETSP</sequence>
<dbReference type="InterPro" id="IPR036922">
    <property type="entry name" value="Rieske_2Fe-2S_sf"/>
</dbReference>
<gene>
    <name evidence="8" type="ORF">JO391_08060</name>
</gene>
<dbReference type="GO" id="GO:0005506">
    <property type="term" value="F:iron ion binding"/>
    <property type="evidence" value="ECO:0007669"/>
    <property type="project" value="InterPro"/>
</dbReference>
<dbReference type="Gene3D" id="2.102.10.10">
    <property type="entry name" value="Rieske [2Fe-2S] iron-sulphur domain"/>
    <property type="match status" value="1"/>
</dbReference>
<dbReference type="PANTHER" id="PTHR43756">
    <property type="entry name" value="CHOLINE MONOOXYGENASE, CHLOROPLASTIC"/>
    <property type="match status" value="1"/>
</dbReference>
<reference evidence="8" key="1">
    <citation type="submission" date="2021-02" db="EMBL/GenBank/DDBJ databases">
        <title>Rhodobacter shimadae sp. nov., an aerobic anoxygenic phototrophic bacterium isolated from a hot spring.</title>
        <authorList>
            <person name="Muramatsu S."/>
            <person name="Haruta S."/>
            <person name="Hirose S."/>
            <person name="Hanada S."/>
        </authorList>
    </citation>
    <scope>NUCLEOTIDE SEQUENCE</scope>
    <source>
        <strain evidence="8">N10</strain>
    </source>
</reference>
<evidence type="ECO:0000313" key="9">
    <source>
        <dbReference type="Proteomes" id="UP000826300"/>
    </source>
</evidence>
<dbReference type="KEGG" id="nsm:JO391_08060"/>